<sequence>MEDRRRMNQSDSPKQAIAVIIATVFALALGDTVRRIGTKKKPHRTVWLECIKQLTYAN</sequence>
<reference evidence="2" key="1">
    <citation type="submission" date="2017-02" db="EMBL/GenBank/DDBJ databases">
        <authorList>
            <person name="Rodrigo-Torres L."/>
            <person name="Arahal R.D."/>
            <person name="Lucena T."/>
        </authorList>
    </citation>
    <scope>NUCLEOTIDE SEQUENCE [LARGE SCALE GENOMIC DNA]</scope>
    <source>
        <strain evidence="2">CECT 7878</strain>
    </source>
</reference>
<dbReference type="EMBL" id="FULE01000030">
    <property type="protein sequence ID" value="SJN57081.1"/>
    <property type="molecule type" value="Genomic_DNA"/>
</dbReference>
<name>A0A1R4LKF4_VIBR1</name>
<dbReference type="AlphaFoldDB" id="A0A1R4LKF4"/>
<keyword evidence="2" id="KW-1185">Reference proteome</keyword>
<dbReference type="Proteomes" id="UP000188276">
    <property type="component" value="Unassembled WGS sequence"/>
</dbReference>
<evidence type="ECO:0000313" key="2">
    <source>
        <dbReference type="Proteomes" id="UP000188276"/>
    </source>
</evidence>
<evidence type="ECO:0000313" key="1">
    <source>
        <dbReference type="EMBL" id="SJN57081.1"/>
    </source>
</evidence>
<organism evidence="1 2">
    <name type="scientific">Vibrio ruber (strain DSM 16370 / JCM 11486 / BCRC 17186 / CECT 7878 / LMG 23124 / VR1)</name>
    <dbReference type="NCBI Taxonomy" id="1123498"/>
    <lineage>
        <taxon>Bacteria</taxon>
        <taxon>Pseudomonadati</taxon>
        <taxon>Pseudomonadota</taxon>
        <taxon>Gammaproteobacteria</taxon>
        <taxon>Vibrionales</taxon>
        <taxon>Vibrionaceae</taxon>
        <taxon>Vibrio</taxon>
    </lineage>
</organism>
<protein>
    <submittedName>
        <fullName evidence="1">Uncharacterized protein</fullName>
    </submittedName>
</protein>
<accession>A0A1R4LKF4</accession>
<gene>
    <name evidence="1" type="ORF">VR7878_02110</name>
</gene>
<proteinExistence type="predicted"/>